<keyword evidence="2" id="KW-1185">Reference proteome</keyword>
<protein>
    <submittedName>
        <fullName evidence="1">Uncharacterized protein</fullName>
    </submittedName>
</protein>
<proteinExistence type="predicted"/>
<sequence>MNNEDEIEYFGFVPISFVNEIRDEWISIIDETANELNKFSKNTASVAKTIIKKNFEKNFFIFETFVLRNIFCFPKKFKLERKVTDLRLDVDLQVVLDKHIKALEEEASMEAELLKLKGELEIEKYKTNEYEQLLKLENEIVMMSDEVNHLKNVLYETDEIYNNFVMNHPTNDDEYFKELMECKEIKNEIYKKERDSIYHRTQINNLKFINKFL</sequence>
<evidence type="ECO:0000313" key="1">
    <source>
        <dbReference type="EMBL" id="KAF7684386.1"/>
    </source>
</evidence>
<dbReference type="EMBL" id="SBIQ01000016">
    <property type="protein sequence ID" value="KAF7684386.1"/>
    <property type="molecule type" value="Genomic_DNA"/>
</dbReference>
<dbReference type="Proteomes" id="UP001516464">
    <property type="component" value="Unassembled WGS sequence"/>
</dbReference>
<organism evidence="1 2">
    <name type="scientific">Astathelohania contejeani</name>
    <dbReference type="NCBI Taxonomy" id="164912"/>
    <lineage>
        <taxon>Eukaryota</taxon>
        <taxon>Fungi</taxon>
        <taxon>Fungi incertae sedis</taxon>
        <taxon>Microsporidia</taxon>
        <taxon>Astathelohaniidae</taxon>
        <taxon>Astathelohania</taxon>
    </lineage>
</organism>
<evidence type="ECO:0000313" key="2">
    <source>
        <dbReference type="Proteomes" id="UP001516464"/>
    </source>
</evidence>
<name>A0ABQ7I1P5_9MICR</name>
<comment type="caution">
    <text evidence="1">The sequence shown here is derived from an EMBL/GenBank/DDBJ whole genome shotgun (WGS) entry which is preliminary data.</text>
</comment>
<reference evidence="1 2" key="1">
    <citation type="submission" date="2019-01" db="EMBL/GenBank/DDBJ databases">
        <title>Genomes sequencing and comparative genomics of infectious freshwater microsporidia, Cucumispora dikerogammari and Thelohania contejeani.</title>
        <authorList>
            <person name="Cormier A."/>
            <person name="Giraud I."/>
            <person name="Wattier R."/>
            <person name="Teixeira M."/>
            <person name="Grandjean F."/>
            <person name="Rigaud T."/>
            <person name="Cordaux R."/>
        </authorList>
    </citation>
    <scope>NUCLEOTIDE SEQUENCE [LARGE SCALE GENOMIC DNA]</scope>
    <source>
        <strain evidence="1">T1</strain>
        <tissue evidence="1">Spores</tissue>
    </source>
</reference>
<gene>
    <name evidence="1" type="ORF">TCON_0440</name>
</gene>
<accession>A0ABQ7I1P5</accession>